<organism evidence="2 3">
    <name type="scientific">Drosophila arizonae</name>
    <name type="common">Fruit fly</name>
    <dbReference type="NCBI Taxonomy" id="7263"/>
    <lineage>
        <taxon>Eukaryota</taxon>
        <taxon>Metazoa</taxon>
        <taxon>Ecdysozoa</taxon>
        <taxon>Arthropoda</taxon>
        <taxon>Hexapoda</taxon>
        <taxon>Insecta</taxon>
        <taxon>Pterygota</taxon>
        <taxon>Neoptera</taxon>
        <taxon>Endopterygota</taxon>
        <taxon>Diptera</taxon>
        <taxon>Brachycera</taxon>
        <taxon>Muscomorpha</taxon>
        <taxon>Ephydroidea</taxon>
        <taxon>Drosophilidae</taxon>
        <taxon>Drosophila</taxon>
    </lineage>
</organism>
<reference evidence="2" key="1">
    <citation type="journal article" date="1997" name="Nucleic Acids Res.">
        <title>tRNAscan-SE: a program for improved detection of transfer RNA genes in genomic sequence.</title>
        <authorList>
            <person name="Lowe T.M."/>
            <person name="Eddy S.R."/>
        </authorList>
    </citation>
    <scope>NUCLEOTIDE SEQUENCE [LARGE SCALE GENOMIC DNA]</scope>
</reference>
<name>A0ABM1PSW1_DROAR</name>
<proteinExistence type="predicted"/>
<feature type="compositionally biased region" description="Basic and acidic residues" evidence="1">
    <location>
        <begin position="315"/>
        <end position="328"/>
    </location>
</feature>
<dbReference type="RefSeq" id="XP_017870297.1">
    <property type="nucleotide sequence ID" value="XM_018014808.1"/>
</dbReference>
<protein>
    <submittedName>
        <fullName evidence="3">Probable serine/threonine-protein kinase cdc7</fullName>
    </submittedName>
</protein>
<evidence type="ECO:0000313" key="3">
    <source>
        <dbReference type="RefSeq" id="XP_017870297.1"/>
    </source>
</evidence>
<sequence length="613" mass="70728">MSYQIKRTPYFRRMFNNSRRNGQLQRLREEYERIQEFNDRTIELKMRQVRLKRLFREIEDINESPSTSAAQQRRLAALVPLTPEAMQAQQRRERLDALERARELGQEISRHNAQLVETGAGYFLRSELRLTAKMRAADQARREAQERRLRAARRISYGNAQSRSNIERITQRQQRRLVTNDTPATTLMVDARQQVAQLPMQPATSQSQLHPDLVKRAMLRQRLQYGNSRSTNNMMRSQLAAAQRVIGCISGTDTVSDDLEQMEIQRHHEEQLQLEQQRRLQRIDPQQLHLQEEHQRQLRQHMYMQQLQQQQQDQEQEREQQQLEHQEQPEEQQLTNQSLSILELSSSVSGCNRKVNTNNLINNHLMSIKNNDIDDSNKDSTINLTNESSNNINDSSNNNILNSSSNYKEINNMDSELEMHTAMLPPTERESVQLLDQHGDNRINFDDVPTTSQHAQRSVDATTTVAAYQPPLADNGATSNHAARRWHRISLMVPWIKVLHERPSQVATVLPPHNLTIAISTDLSTLHNDDNNNNNNTNKANAISNNINDNHNNNDINQDTSCSNISSALAVADSDNFESICGPSLMQEDLIQIMELDDDGHVPTMHVMHHAFK</sequence>
<keyword evidence="3" id="KW-0808">Transferase</keyword>
<keyword evidence="3" id="KW-0418">Kinase</keyword>
<dbReference type="GeneID" id="108618698"/>
<feature type="compositionally biased region" description="Low complexity" evidence="1">
    <location>
        <begin position="304"/>
        <end position="313"/>
    </location>
</feature>
<keyword evidence="2" id="KW-1185">Reference proteome</keyword>
<reference evidence="3" key="3">
    <citation type="submission" date="2025-08" db="UniProtKB">
        <authorList>
            <consortium name="RefSeq"/>
        </authorList>
    </citation>
    <scope>IDENTIFICATION</scope>
    <source>
        <tissue evidence="3">Whole organism</tissue>
    </source>
</reference>
<feature type="compositionally biased region" description="Low complexity" evidence="1">
    <location>
        <begin position="379"/>
        <end position="406"/>
    </location>
</feature>
<evidence type="ECO:0000313" key="2">
    <source>
        <dbReference type="Proteomes" id="UP000694904"/>
    </source>
</evidence>
<feature type="region of interest" description="Disordered" evidence="1">
    <location>
        <begin position="304"/>
        <end position="337"/>
    </location>
</feature>
<dbReference type="Proteomes" id="UP000694904">
    <property type="component" value="Chromosome X"/>
</dbReference>
<gene>
    <name evidence="3" type="primary">LOC108618698</name>
</gene>
<reference evidence="2" key="2">
    <citation type="journal article" date="2016" name="G3 (Bethesda)">
        <title>Genome Evolution in Three Species of Cactophilic Drosophila.</title>
        <authorList>
            <person name="Sanchez-Flores A."/>
            <person name="Penazola F."/>
            <person name="Carpinteyro-Ponce J."/>
            <person name="Nazario-Yepiz N."/>
            <person name="Abreu-Goodger C."/>
            <person name="Machado C.A."/>
            <person name="Markow T.A."/>
        </authorList>
    </citation>
    <scope>NUCLEOTIDE SEQUENCE [LARGE SCALE GENOMIC DNA]</scope>
</reference>
<accession>A0ABM1PSW1</accession>
<feature type="region of interest" description="Disordered" evidence="1">
    <location>
        <begin position="369"/>
        <end position="406"/>
    </location>
</feature>
<evidence type="ECO:0000256" key="1">
    <source>
        <dbReference type="SAM" id="MobiDB-lite"/>
    </source>
</evidence>
<dbReference type="GO" id="GO:0016301">
    <property type="term" value="F:kinase activity"/>
    <property type="evidence" value="ECO:0007669"/>
    <property type="project" value="UniProtKB-KW"/>
</dbReference>